<evidence type="ECO:0000313" key="2">
    <source>
        <dbReference type="Proteomes" id="UP001595075"/>
    </source>
</evidence>
<keyword evidence="2" id="KW-1185">Reference proteome</keyword>
<sequence>MWPKSKKKIVGGRAQWR</sequence>
<organism evidence="1 2">
    <name type="scientific">Oculimacula yallundae</name>
    <dbReference type="NCBI Taxonomy" id="86028"/>
    <lineage>
        <taxon>Eukaryota</taxon>
        <taxon>Fungi</taxon>
        <taxon>Dikarya</taxon>
        <taxon>Ascomycota</taxon>
        <taxon>Pezizomycotina</taxon>
        <taxon>Leotiomycetes</taxon>
        <taxon>Helotiales</taxon>
        <taxon>Ploettnerulaceae</taxon>
        <taxon>Oculimacula</taxon>
    </lineage>
</organism>
<gene>
    <name evidence="1" type="ORF">VTL71DRAFT_9485</name>
</gene>
<protein>
    <submittedName>
        <fullName evidence="1">Uncharacterized protein</fullName>
    </submittedName>
</protein>
<reference evidence="1 2" key="1">
    <citation type="journal article" date="2024" name="Commun. Biol.">
        <title>Comparative genomic analysis of thermophilic fungi reveals convergent evolutionary adaptations and gene losses.</title>
        <authorList>
            <person name="Steindorff A.S."/>
            <person name="Aguilar-Pontes M.V."/>
            <person name="Robinson A.J."/>
            <person name="Andreopoulos B."/>
            <person name="LaButti K."/>
            <person name="Kuo A."/>
            <person name="Mondo S."/>
            <person name="Riley R."/>
            <person name="Otillar R."/>
            <person name="Haridas S."/>
            <person name="Lipzen A."/>
            <person name="Grimwood J."/>
            <person name="Schmutz J."/>
            <person name="Clum A."/>
            <person name="Reid I.D."/>
            <person name="Moisan M.C."/>
            <person name="Butler G."/>
            <person name="Nguyen T.T.M."/>
            <person name="Dewar K."/>
            <person name="Conant G."/>
            <person name="Drula E."/>
            <person name="Henrissat B."/>
            <person name="Hansel C."/>
            <person name="Singer S."/>
            <person name="Hutchinson M.I."/>
            <person name="de Vries R.P."/>
            <person name="Natvig D.O."/>
            <person name="Powell A.J."/>
            <person name="Tsang A."/>
            <person name="Grigoriev I.V."/>
        </authorList>
    </citation>
    <scope>NUCLEOTIDE SEQUENCE [LARGE SCALE GENOMIC DNA]</scope>
    <source>
        <strain evidence="1 2">CBS 494.80</strain>
    </source>
</reference>
<proteinExistence type="predicted"/>
<name>A0ABR4BTS3_9HELO</name>
<comment type="caution">
    <text evidence="1">The sequence shown here is derived from an EMBL/GenBank/DDBJ whole genome shotgun (WGS) entry which is preliminary data.</text>
</comment>
<dbReference type="Proteomes" id="UP001595075">
    <property type="component" value="Unassembled WGS sequence"/>
</dbReference>
<evidence type="ECO:0000313" key="1">
    <source>
        <dbReference type="EMBL" id="KAL2060454.1"/>
    </source>
</evidence>
<accession>A0ABR4BTS3</accession>
<dbReference type="EMBL" id="JAZHXI010000022">
    <property type="protein sequence ID" value="KAL2060454.1"/>
    <property type="molecule type" value="Genomic_DNA"/>
</dbReference>